<dbReference type="InterPro" id="IPR036691">
    <property type="entry name" value="Endo/exonu/phosph_ase_sf"/>
</dbReference>
<reference evidence="1" key="1">
    <citation type="journal article" date="2015" name="Nature">
        <title>Complex archaea that bridge the gap between prokaryotes and eukaryotes.</title>
        <authorList>
            <person name="Spang A."/>
            <person name="Saw J.H."/>
            <person name="Jorgensen S.L."/>
            <person name="Zaremba-Niedzwiedzka K."/>
            <person name="Martijn J."/>
            <person name="Lind A.E."/>
            <person name="van Eijk R."/>
            <person name="Schleper C."/>
            <person name="Guy L."/>
            <person name="Ettema T.J."/>
        </authorList>
    </citation>
    <scope>NUCLEOTIDE SEQUENCE</scope>
</reference>
<organism evidence="1">
    <name type="scientific">marine sediment metagenome</name>
    <dbReference type="NCBI Taxonomy" id="412755"/>
    <lineage>
        <taxon>unclassified sequences</taxon>
        <taxon>metagenomes</taxon>
        <taxon>ecological metagenomes</taxon>
    </lineage>
</organism>
<gene>
    <name evidence="1" type="ORF">LCGC14_2943220</name>
</gene>
<sequence length="124" mass="14008">AMGDLNTIGLKENRWGNWSPRARYSRVTGAEEVDDIRRLVDGFGLYVLRKNQRCTYKGKRYKGDLDHVIASRSLTFSEQGTRKGAHSHVDVRGWNQLRGANRDRYLTDVSDHSSILVQLTSGGA</sequence>
<accession>A0A0F8XHY0</accession>
<name>A0A0F8XHY0_9ZZZZ</name>
<proteinExistence type="predicted"/>
<evidence type="ECO:0008006" key="2">
    <source>
        <dbReference type="Google" id="ProtNLM"/>
    </source>
</evidence>
<evidence type="ECO:0000313" key="1">
    <source>
        <dbReference type="EMBL" id="KKK68518.1"/>
    </source>
</evidence>
<comment type="caution">
    <text evidence="1">The sequence shown here is derived from an EMBL/GenBank/DDBJ whole genome shotgun (WGS) entry which is preliminary data.</text>
</comment>
<dbReference type="EMBL" id="LAZR01059095">
    <property type="protein sequence ID" value="KKK68518.1"/>
    <property type="molecule type" value="Genomic_DNA"/>
</dbReference>
<feature type="non-terminal residue" evidence="1">
    <location>
        <position position="1"/>
    </location>
</feature>
<dbReference type="AlphaFoldDB" id="A0A0F8XHY0"/>
<dbReference type="SUPFAM" id="SSF56219">
    <property type="entry name" value="DNase I-like"/>
    <property type="match status" value="1"/>
</dbReference>
<protein>
    <recommendedName>
        <fullName evidence="2">Endonuclease/exonuclease/phosphatase domain-containing protein</fullName>
    </recommendedName>
</protein>